<evidence type="ECO:0000256" key="7">
    <source>
        <dbReference type="ARBA" id="ARBA00023134"/>
    </source>
</evidence>
<evidence type="ECO:0000256" key="5">
    <source>
        <dbReference type="ARBA" id="ARBA00022533"/>
    </source>
</evidence>
<comment type="pathway">
    <text evidence="2">Pyrimidine metabolism; UMP biosynthesis via salvage pathway; UMP from uracil: step 1/1.</text>
</comment>
<dbReference type="GO" id="GO:0005525">
    <property type="term" value="F:GTP binding"/>
    <property type="evidence" value="ECO:0007669"/>
    <property type="project" value="UniProtKB-KW"/>
</dbReference>
<dbReference type="PANTHER" id="PTHR32315">
    <property type="entry name" value="ADENINE PHOSPHORIBOSYLTRANSFERASE"/>
    <property type="match status" value="1"/>
</dbReference>
<name>A0A8J5RJ79_ZIZPA</name>
<organism evidence="9 10">
    <name type="scientific">Zizania palustris</name>
    <name type="common">Northern wild rice</name>
    <dbReference type="NCBI Taxonomy" id="103762"/>
    <lineage>
        <taxon>Eukaryota</taxon>
        <taxon>Viridiplantae</taxon>
        <taxon>Streptophyta</taxon>
        <taxon>Embryophyta</taxon>
        <taxon>Tracheophyta</taxon>
        <taxon>Spermatophyta</taxon>
        <taxon>Magnoliopsida</taxon>
        <taxon>Liliopsida</taxon>
        <taxon>Poales</taxon>
        <taxon>Poaceae</taxon>
        <taxon>BOP clade</taxon>
        <taxon>Oryzoideae</taxon>
        <taxon>Oryzeae</taxon>
        <taxon>Zizaniinae</taxon>
        <taxon>Zizania</taxon>
    </lineage>
</organism>
<gene>
    <name evidence="9" type="ORF">GUJ93_ZPchr0008g14082</name>
</gene>
<dbReference type="OrthoDB" id="778574at2759"/>
<evidence type="ECO:0000313" key="9">
    <source>
        <dbReference type="EMBL" id="KAG8045955.1"/>
    </source>
</evidence>
<feature type="domain" description="Phosphoribosyltransferase" evidence="8">
    <location>
        <begin position="71"/>
        <end position="168"/>
    </location>
</feature>
<dbReference type="InterPro" id="IPR000836">
    <property type="entry name" value="PRTase_dom"/>
</dbReference>
<proteinExistence type="inferred from homology"/>
<dbReference type="CDD" id="cd06223">
    <property type="entry name" value="PRTases_typeI"/>
    <property type="match status" value="1"/>
</dbReference>
<evidence type="ECO:0000256" key="3">
    <source>
        <dbReference type="ARBA" id="ARBA00009516"/>
    </source>
</evidence>
<keyword evidence="5" id="KW-0021">Allosteric enzyme</keyword>
<comment type="cofactor">
    <cofactor evidence="1">
        <name>Mg(2+)</name>
        <dbReference type="ChEBI" id="CHEBI:18420"/>
    </cofactor>
</comment>
<comment type="caution">
    <text evidence="9">The sequence shown here is derived from an EMBL/GenBank/DDBJ whole genome shotgun (WGS) entry which is preliminary data.</text>
</comment>
<evidence type="ECO:0000256" key="4">
    <source>
        <dbReference type="ARBA" id="ARBA00011894"/>
    </source>
</evidence>
<reference evidence="9" key="1">
    <citation type="journal article" date="2021" name="bioRxiv">
        <title>Whole Genome Assembly and Annotation of Northern Wild Rice, Zizania palustris L., Supports a Whole Genome Duplication in the Zizania Genus.</title>
        <authorList>
            <person name="Haas M."/>
            <person name="Kono T."/>
            <person name="Macchietto M."/>
            <person name="Millas R."/>
            <person name="McGilp L."/>
            <person name="Shao M."/>
            <person name="Duquette J."/>
            <person name="Hirsch C.N."/>
            <person name="Kimball J."/>
        </authorList>
    </citation>
    <scope>NUCLEOTIDE SEQUENCE</scope>
    <source>
        <tissue evidence="9">Fresh leaf tissue</tissue>
    </source>
</reference>
<dbReference type="InterPro" id="IPR050054">
    <property type="entry name" value="UPRTase/APRTase"/>
</dbReference>
<evidence type="ECO:0000256" key="2">
    <source>
        <dbReference type="ARBA" id="ARBA00005180"/>
    </source>
</evidence>
<evidence type="ECO:0000256" key="1">
    <source>
        <dbReference type="ARBA" id="ARBA00001946"/>
    </source>
</evidence>
<keyword evidence="7" id="KW-0342">GTP-binding</keyword>
<comment type="similarity">
    <text evidence="3">Belongs to the UPRTase family.</text>
</comment>
<dbReference type="AlphaFoldDB" id="A0A8J5RJ79"/>
<keyword evidence="10" id="KW-1185">Reference proteome</keyword>
<dbReference type="PANTHER" id="PTHR32315:SF4">
    <property type="entry name" value="URACIL PHOSPHORIBOSYLTRANSFERASE, CHLOROPLASTIC"/>
    <property type="match status" value="1"/>
</dbReference>
<sequence length="179" mass="20348">MRELVDTRKFIDGASENLYLRLLTSQELSSVIWDMILTVKNNFSEYNMLGKEASEKFTRVLGCCIHEDEKLLIYEYLANKSLDCLPFRLPDRFPEGCHNLLMDPMLATGGTVTATVDLMKDRGAEITQIRIIFAVAAPPILKKLHRKFPGYALIHLWFIVPGLGDAGDPEHNSFRYLLA</sequence>
<dbReference type="Proteomes" id="UP000729402">
    <property type="component" value="Unassembled WGS sequence"/>
</dbReference>
<reference evidence="9" key="2">
    <citation type="submission" date="2021-02" db="EMBL/GenBank/DDBJ databases">
        <authorList>
            <person name="Kimball J.A."/>
            <person name="Haas M.W."/>
            <person name="Macchietto M."/>
            <person name="Kono T."/>
            <person name="Duquette J."/>
            <person name="Shao M."/>
        </authorList>
    </citation>
    <scope>NUCLEOTIDE SEQUENCE</scope>
    <source>
        <tissue evidence="9">Fresh leaf tissue</tissue>
    </source>
</reference>
<dbReference type="Pfam" id="PF14681">
    <property type="entry name" value="UPRTase"/>
    <property type="match status" value="1"/>
</dbReference>
<dbReference type="GO" id="GO:0004845">
    <property type="term" value="F:uracil phosphoribosyltransferase activity"/>
    <property type="evidence" value="ECO:0007669"/>
    <property type="project" value="UniProtKB-EC"/>
</dbReference>
<evidence type="ECO:0000256" key="6">
    <source>
        <dbReference type="ARBA" id="ARBA00022741"/>
    </source>
</evidence>
<accession>A0A8J5RJ79</accession>
<evidence type="ECO:0000313" key="10">
    <source>
        <dbReference type="Proteomes" id="UP000729402"/>
    </source>
</evidence>
<keyword evidence="6" id="KW-0547">Nucleotide-binding</keyword>
<protein>
    <recommendedName>
        <fullName evidence="4">uracil phosphoribosyltransferase</fullName>
        <ecNumber evidence="4">2.4.2.9</ecNumber>
    </recommendedName>
</protein>
<evidence type="ECO:0000259" key="8">
    <source>
        <dbReference type="Pfam" id="PF14681"/>
    </source>
</evidence>
<dbReference type="EMBL" id="JAAALK010000290">
    <property type="protein sequence ID" value="KAG8045955.1"/>
    <property type="molecule type" value="Genomic_DNA"/>
</dbReference>
<dbReference type="EC" id="2.4.2.9" evidence="4"/>